<dbReference type="Proteomes" id="UP000003953">
    <property type="component" value="Unassembled WGS sequence"/>
</dbReference>
<protein>
    <recommendedName>
        <fullName evidence="3">YdjC-like protein</fullName>
    </recommendedName>
</protein>
<dbReference type="HOGENOM" id="CLU_1169203_0_0_7"/>
<dbReference type="AlphaFoldDB" id="C5F111"/>
<dbReference type="RefSeq" id="WP_005022498.1">
    <property type="nucleotide sequence ID" value="NZ_DS990444.1"/>
</dbReference>
<evidence type="ECO:0008006" key="3">
    <source>
        <dbReference type="Google" id="ProtNLM"/>
    </source>
</evidence>
<dbReference type="eggNOG" id="ENOG50329KE">
    <property type="taxonomic scope" value="Bacteria"/>
</dbReference>
<dbReference type="InterPro" id="IPR011330">
    <property type="entry name" value="Glyco_hydro/deAcase_b/a-brl"/>
</dbReference>
<gene>
    <name evidence="1" type="ORF">HPMG_01372</name>
</gene>
<dbReference type="Pfam" id="PF22537">
    <property type="entry name" value="WbmS-like"/>
    <property type="match status" value="1"/>
</dbReference>
<dbReference type="EMBL" id="DS990444">
    <property type="protein sequence ID" value="EEQ63915.1"/>
    <property type="molecule type" value="Genomic_DNA"/>
</dbReference>
<evidence type="ECO:0000313" key="1">
    <source>
        <dbReference type="EMBL" id="EEQ63915.1"/>
    </source>
</evidence>
<dbReference type="InterPro" id="IPR054492">
    <property type="entry name" value="WbmS-like"/>
</dbReference>
<sequence length="237" mass="27488">MFGKISEIDINDTQSFQKIFLTFDIDWASDEVLEYCLEIVEKAKVKATWFATHKTPLLKRILENPLFELGIHPNFNPLLEGNFCYGKNYKEVLEYYLEIVPNAKVMRSHSLAHSSRILIEAKNLGITHESNICIPCVAFEDGGGGALLPYLNWDGLIRCPYHWADDIACMYKNKINIKDIRRDKYFVFGFHPIHIYLNTESLERYEIAKAFTFNIDKLKSHANHSNFGSLNYLEQLI</sequence>
<organism evidence="1 2">
    <name type="scientific">Helicobacter pullorum MIT 98-5489</name>
    <dbReference type="NCBI Taxonomy" id="537972"/>
    <lineage>
        <taxon>Bacteria</taxon>
        <taxon>Pseudomonadati</taxon>
        <taxon>Campylobacterota</taxon>
        <taxon>Epsilonproteobacteria</taxon>
        <taxon>Campylobacterales</taxon>
        <taxon>Helicobacteraceae</taxon>
        <taxon>Helicobacter</taxon>
    </lineage>
</organism>
<reference evidence="2" key="1">
    <citation type="journal article" date="2014" name="Genome Announc.">
        <title>Draft genome sequences of six enterohepatic helicobacter species isolated from humans and one from rhesus macaques.</title>
        <authorList>
            <person name="Shen Z."/>
            <person name="Sheh A."/>
            <person name="Young S.K."/>
            <person name="Abouelliel A."/>
            <person name="Ward D.V."/>
            <person name="Earl A.M."/>
            <person name="Fox J.G."/>
        </authorList>
    </citation>
    <scope>NUCLEOTIDE SEQUENCE [LARGE SCALE GENOMIC DNA]</scope>
    <source>
        <strain evidence="2">MIT 98-5489</strain>
    </source>
</reference>
<dbReference type="Gene3D" id="3.20.20.370">
    <property type="entry name" value="Glycoside hydrolase/deacetylase"/>
    <property type="match status" value="1"/>
</dbReference>
<name>C5F111_9HELI</name>
<evidence type="ECO:0000313" key="2">
    <source>
        <dbReference type="Proteomes" id="UP000003953"/>
    </source>
</evidence>
<dbReference type="CDD" id="cd10920">
    <property type="entry name" value="CE4_WbmS"/>
    <property type="match status" value="1"/>
</dbReference>
<dbReference type="GO" id="GO:0005975">
    <property type="term" value="P:carbohydrate metabolic process"/>
    <property type="evidence" value="ECO:0007669"/>
    <property type="project" value="InterPro"/>
</dbReference>
<accession>C5F111</accession>
<dbReference type="SUPFAM" id="SSF88713">
    <property type="entry name" value="Glycoside hydrolase/deacetylase"/>
    <property type="match status" value="1"/>
</dbReference>
<proteinExistence type="predicted"/>
<keyword evidence="2" id="KW-1185">Reference proteome</keyword>